<dbReference type="STRING" id="675824.A0A1E3Q6L2"/>
<evidence type="ECO:0000256" key="6">
    <source>
        <dbReference type="ARBA" id="ARBA00023136"/>
    </source>
</evidence>
<dbReference type="Proteomes" id="UP000094385">
    <property type="component" value="Unassembled WGS sequence"/>
</dbReference>
<dbReference type="PANTHER" id="PTHR31632">
    <property type="entry name" value="IRON TRANSPORTER FTH1"/>
    <property type="match status" value="1"/>
</dbReference>
<proteinExistence type="inferred from homology"/>
<evidence type="ECO:0000256" key="5">
    <source>
        <dbReference type="ARBA" id="ARBA00022989"/>
    </source>
</evidence>
<keyword evidence="10" id="KW-1185">Reference proteome</keyword>
<evidence type="ECO:0000256" key="7">
    <source>
        <dbReference type="SAM" id="MobiDB-lite"/>
    </source>
</evidence>
<keyword evidence="4 8" id="KW-0812">Transmembrane</keyword>
<feature type="transmembrane region" description="Helical" evidence="8">
    <location>
        <begin position="292"/>
        <end position="311"/>
    </location>
</feature>
<feature type="transmembrane region" description="Helical" evidence="8">
    <location>
        <begin position="145"/>
        <end position="171"/>
    </location>
</feature>
<comment type="similarity">
    <text evidence="2">Belongs to the oxidase-dependent Fe transporter (OFeT) (TC 9.A.10.1) family.</text>
</comment>
<dbReference type="AlphaFoldDB" id="A0A1E3Q6L2"/>
<feature type="region of interest" description="Disordered" evidence="7">
    <location>
        <begin position="332"/>
        <end position="365"/>
    </location>
</feature>
<keyword evidence="6 8" id="KW-0472">Membrane</keyword>
<dbReference type="GO" id="GO:0015093">
    <property type="term" value="F:ferrous iron transmembrane transporter activity"/>
    <property type="evidence" value="ECO:0007669"/>
    <property type="project" value="TreeGrafter"/>
</dbReference>
<accession>A0A1E3Q6L2</accession>
<evidence type="ECO:0000256" key="1">
    <source>
        <dbReference type="ARBA" id="ARBA00004141"/>
    </source>
</evidence>
<name>A0A1E3Q6L2_LIPST</name>
<evidence type="ECO:0000256" key="3">
    <source>
        <dbReference type="ARBA" id="ARBA00022496"/>
    </source>
</evidence>
<feature type="transmembrane region" description="Helical" evidence="8">
    <location>
        <begin position="89"/>
        <end position="110"/>
    </location>
</feature>
<dbReference type="PANTHER" id="PTHR31632:SF2">
    <property type="entry name" value="PLASMA MEMBRANE IRON PERMEASE"/>
    <property type="match status" value="1"/>
</dbReference>
<evidence type="ECO:0000256" key="4">
    <source>
        <dbReference type="ARBA" id="ARBA00022692"/>
    </source>
</evidence>
<dbReference type="GO" id="GO:0033573">
    <property type="term" value="C:high-affinity iron permease complex"/>
    <property type="evidence" value="ECO:0007669"/>
    <property type="project" value="InterPro"/>
</dbReference>
<evidence type="ECO:0000313" key="10">
    <source>
        <dbReference type="Proteomes" id="UP000094385"/>
    </source>
</evidence>
<dbReference type="EMBL" id="KV454294">
    <property type="protein sequence ID" value="ODQ73323.1"/>
    <property type="molecule type" value="Genomic_DNA"/>
</dbReference>
<keyword evidence="3" id="KW-0408">Iron</keyword>
<keyword evidence="3" id="KW-0410">Iron transport</keyword>
<gene>
    <name evidence="9" type="ORF">LIPSTDRAFT_27831</name>
</gene>
<dbReference type="OrthoDB" id="4364at2759"/>
<keyword evidence="5 8" id="KW-1133">Transmembrane helix</keyword>
<comment type="subcellular location">
    <subcellularLocation>
        <location evidence="1">Membrane</location>
        <topology evidence="1">Multi-pass membrane protein</topology>
    </subcellularLocation>
</comment>
<feature type="transmembrane region" description="Helical" evidence="8">
    <location>
        <begin position="53"/>
        <end position="77"/>
    </location>
</feature>
<feature type="transmembrane region" description="Helical" evidence="8">
    <location>
        <begin position="6"/>
        <end position="32"/>
    </location>
</feature>
<feature type="transmembrane region" description="Helical" evidence="8">
    <location>
        <begin position="177"/>
        <end position="196"/>
    </location>
</feature>
<reference evidence="9 10" key="1">
    <citation type="journal article" date="2016" name="Proc. Natl. Acad. Sci. U.S.A.">
        <title>Comparative genomics of biotechnologically important yeasts.</title>
        <authorList>
            <person name="Riley R."/>
            <person name="Haridas S."/>
            <person name="Wolfe K.H."/>
            <person name="Lopes M.R."/>
            <person name="Hittinger C.T."/>
            <person name="Goeker M."/>
            <person name="Salamov A.A."/>
            <person name="Wisecaver J.H."/>
            <person name="Long T.M."/>
            <person name="Calvey C.H."/>
            <person name="Aerts A.L."/>
            <person name="Barry K.W."/>
            <person name="Choi C."/>
            <person name="Clum A."/>
            <person name="Coughlan A.Y."/>
            <person name="Deshpande S."/>
            <person name="Douglass A.P."/>
            <person name="Hanson S.J."/>
            <person name="Klenk H.-P."/>
            <person name="LaButti K.M."/>
            <person name="Lapidus A."/>
            <person name="Lindquist E.A."/>
            <person name="Lipzen A.M."/>
            <person name="Meier-Kolthoff J.P."/>
            <person name="Ohm R.A."/>
            <person name="Otillar R.P."/>
            <person name="Pangilinan J.L."/>
            <person name="Peng Y."/>
            <person name="Rokas A."/>
            <person name="Rosa C.A."/>
            <person name="Scheuner C."/>
            <person name="Sibirny A.A."/>
            <person name="Slot J.C."/>
            <person name="Stielow J.B."/>
            <person name="Sun H."/>
            <person name="Kurtzman C.P."/>
            <person name="Blackwell M."/>
            <person name="Grigoriev I.V."/>
            <person name="Jeffries T.W."/>
        </authorList>
    </citation>
    <scope>NUCLEOTIDE SEQUENCE [LARGE SCALE GENOMIC DNA]</scope>
    <source>
        <strain evidence="9 10">NRRL Y-11557</strain>
    </source>
</reference>
<keyword evidence="3" id="KW-0406">Ion transport</keyword>
<protein>
    <recommendedName>
        <fullName evidence="11">Plasma membrane iron permease</fullName>
    </recommendedName>
</protein>
<dbReference type="InterPro" id="IPR004923">
    <property type="entry name" value="FTR1/Fip1/EfeU"/>
</dbReference>
<evidence type="ECO:0000313" key="9">
    <source>
        <dbReference type="EMBL" id="ODQ73323.1"/>
    </source>
</evidence>
<sequence length="365" mass="40640">MYQNIFNVSIFFIVFRETLEASVVVSVLLAFIKQGVGKSADDPTVYKKLVRHIWIGAGLGFLICLVVGGAFIGTWYTLGTDIWGASEDLWEGILSIIAAIIISIMGLALLRLNKMKEKWRVKIAKALEQSNIRGKGWFRHFTRKYAMAILPFITVLREGVEAIVFVGGVSISSSAKAFPLPVVCGLAAGSVVGYILYKGGDFMKIQYFLIVATCFLYLVASGLFSKGVWSFQNHEWVKAVGSDVSEEGDGPGSYDIRKNLWHVNCCNGETSGGWMIFNAILGWENSATYGSVISYNLYWLTLMMTVGLMLFKERHGHYPFLKFWTKKRNAAPLAQEEQKSPENEIQQFGSSDESRETKEALVSVV</sequence>
<feature type="transmembrane region" description="Helical" evidence="8">
    <location>
        <begin position="208"/>
        <end position="229"/>
    </location>
</feature>
<evidence type="ECO:0000256" key="2">
    <source>
        <dbReference type="ARBA" id="ARBA00008333"/>
    </source>
</evidence>
<keyword evidence="3" id="KW-0813">Transport</keyword>
<evidence type="ECO:0000256" key="8">
    <source>
        <dbReference type="SAM" id="Phobius"/>
    </source>
</evidence>
<evidence type="ECO:0008006" key="11">
    <source>
        <dbReference type="Google" id="ProtNLM"/>
    </source>
</evidence>
<organism evidence="9 10">
    <name type="scientific">Lipomyces starkeyi NRRL Y-11557</name>
    <dbReference type="NCBI Taxonomy" id="675824"/>
    <lineage>
        <taxon>Eukaryota</taxon>
        <taxon>Fungi</taxon>
        <taxon>Dikarya</taxon>
        <taxon>Ascomycota</taxon>
        <taxon>Saccharomycotina</taxon>
        <taxon>Lipomycetes</taxon>
        <taxon>Lipomycetales</taxon>
        <taxon>Lipomycetaceae</taxon>
        <taxon>Lipomyces</taxon>
    </lineage>
</organism>
<dbReference type="Pfam" id="PF03239">
    <property type="entry name" value="FTR1"/>
    <property type="match status" value="1"/>
</dbReference>